<protein>
    <submittedName>
        <fullName evidence="2">Uncharacterized protein</fullName>
    </submittedName>
</protein>
<evidence type="ECO:0000313" key="3">
    <source>
        <dbReference type="Proteomes" id="UP000272942"/>
    </source>
</evidence>
<keyword evidence="3" id="KW-1185">Reference proteome</keyword>
<accession>A0A3P8GTL6</accession>
<evidence type="ECO:0000256" key="1">
    <source>
        <dbReference type="SAM" id="MobiDB-lite"/>
    </source>
</evidence>
<feature type="non-terminal residue" evidence="2">
    <location>
        <position position="287"/>
    </location>
</feature>
<dbReference type="Proteomes" id="UP000272942">
    <property type="component" value="Unassembled WGS sequence"/>
</dbReference>
<evidence type="ECO:0000313" key="2">
    <source>
        <dbReference type="EMBL" id="VDP92402.1"/>
    </source>
</evidence>
<feature type="region of interest" description="Disordered" evidence="1">
    <location>
        <begin position="23"/>
        <end position="66"/>
    </location>
</feature>
<dbReference type="OrthoDB" id="6252976at2759"/>
<sequence length="287" mass="31555">MTGRAPKNYLECVNAHKAAKEALSKIKPVNSTQSDPKAGEIEKQPIDKRKTFLSRPHLPPTSDVRTNRLQETGFLLSPKTVRKASVRLSPSASNLLMFSQASLNTEDTQSMEDPVSSDQQRVGSSILADHCPLDSTTRTRSPSGASKTMQINSRRRHPAISWTKRRQAGNTRGLANYRGQLESKSTSGSASLSVSLSDLSHRCADKTDDPDTADSSDRIANSARETNKRRASIASLGCDVDSSESPDRAEALAWIEMELEAVRKILEANRKCAAEMGRKRDSRRAYQ</sequence>
<feature type="region of interest" description="Disordered" evidence="1">
    <location>
        <begin position="105"/>
        <end position="173"/>
    </location>
</feature>
<organism evidence="2 3">
    <name type="scientific">Echinostoma caproni</name>
    <dbReference type="NCBI Taxonomy" id="27848"/>
    <lineage>
        <taxon>Eukaryota</taxon>
        <taxon>Metazoa</taxon>
        <taxon>Spiralia</taxon>
        <taxon>Lophotrochozoa</taxon>
        <taxon>Platyhelminthes</taxon>
        <taxon>Trematoda</taxon>
        <taxon>Digenea</taxon>
        <taxon>Plagiorchiida</taxon>
        <taxon>Echinostomata</taxon>
        <taxon>Echinostomatoidea</taxon>
        <taxon>Echinostomatidae</taxon>
        <taxon>Echinostoma</taxon>
    </lineage>
</organism>
<feature type="compositionally biased region" description="Basic and acidic residues" evidence="1">
    <location>
        <begin position="37"/>
        <end position="50"/>
    </location>
</feature>
<dbReference type="EMBL" id="UZAN01059624">
    <property type="protein sequence ID" value="VDP92402.1"/>
    <property type="molecule type" value="Genomic_DNA"/>
</dbReference>
<proteinExistence type="predicted"/>
<reference evidence="2 3" key="1">
    <citation type="submission" date="2018-11" db="EMBL/GenBank/DDBJ databases">
        <authorList>
            <consortium name="Pathogen Informatics"/>
        </authorList>
    </citation>
    <scope>NUCLEOTIDE SEQUENCE [LARGE SCALE GENOMIC DNA]</scope>
    <source>
        <strain evidence="2 3">Egypt</strain>
    </source>
</reference>
<feature type="compositionally biased region" description="Polar residues" evidence="1">
    <location>
        <begin position="134"/>
        <end position="152"/>
    </location>
</feature>
<dbReference type="AlphaFoldDB" id="A0A3P8GTL6"/>
<name>A0A3P8GTL6_9TREM</name>
<feature type="compositionally biased region" description="Basic residues" evidence="1">
    <location>
        <begin position="153"/>
        <end position="167"/>
    </location>
</feature>
<gene>
    <name evidence="2" type="ORF">ECPE_LOCUS15130</name>
</gene>